<dbReference type="InParanoid" id="B0D6Z4"/>
<dbReference type="KEGG" id="lbc:LACBIDRAFT_326004"/>
<dbReference type="GeneID" id="6075621"/>
<dbReference type="RefSeq" id="XP_001879657.1">
    <property type="nucleotide sequence ID" value="XM_001879622.1"/>
</dbReference>
<name>B0D6Z4_LACBS</name>
<evidence type="ECO:0000313" key="2">
    <source>
        <dbReference type="Proteomes" id="UP000001194"/>
    </source>
</evidence>
<proteinExistence type="predicted"/>
<evidence type="ECO:0000313" key="1">
    <source>
        <dbReference type="EMBL" id="EDR09308.1"/>
    </source>
</evidence>
<reference evidence="1 2" key="1">
    <citation type="journal article" date="2008" name="Nature">
        <title>The genome of Laccaria bicolor provides insights into mycorrhizal symbiosis.</title>
        <authorList>
            <person name="Martin F."/>
            <person name="Aerts A."/>
            <person name="Ahren D."/>
            <person name="Brun A."/>
            <person name="Danchin E.G.J."/>
            <person name="Duchaussoy F."/>
            <person name="Gibon J."/>
            <person name="Kohler A."/>
            <person name="Lindquist E."/>
            <person name="Pereda V."/>
            <person name="Salamov A."/>
            <person name="Shapiro H.J."/>
            <person name="Wuyts J."/>
            <person name="Blaudez D."/>
            <person name="Buee M."/>
            <person name="Brokstein P."/>
            <person name="Canbaeck B."/>
            <person name="Cohen D."/>
            <person name="Courty P.E."/>
            <person name="Coutinho P.M."/>
            <person name="Delaruelle C."/>
            <person name="Detter J.C."/>
            <person name="Deveau A."/>
            <person name="DiFazio S."/>
            <person name="Duplessis S."/>
            <person name="Fraissinet-Tachet L."/>
            <person name="Lucic E."/>
            <person name="Frey-Klett P."/>
            <person name="Fourrey C."/>
            <person name="Feussner I."/>
            <person name="Gay G."/>
            <person name="Grimwood J."/>
            <person name="Hoegger P.J."/>
            <person name="Jain P."/>
            <person name="Kilaru S."/>
            <person name="Labbe J."/>
            <person name="Lin Y.C."/>
            <person name="Legue V."/>
            <person name="Le Tacon F."/>
            <person name="Marmeisse R."/>
            <person name="Melayah D."/>
            <person name="Montanini B."/>
            <person name="Muratet M."/>
            <person name="Nehls U."/>
            <person name="Niculita-Hirzel H."/>
            <person name="Oudot-Le Secq M.P."/>
            <person name="Peter M."/>
            <person name="Quesneville H."/>
            <person name="Rajashekar B."/>
            <person name="Reich M."/>
            <person name="Rouhier N."/>
            <person name="Schmutz J."/>
            <person name="Yin T."/>
            <person name="Chalot M."/>
            <person name="Henrissat B."/>
            <person name="Kuees U."/>
            <person name="Lucas S."/>
            <person name="Van de Peer Y."/>
            <person name="Podila G.K."/>
            <person name="Polle A."/>
            <person name="Pukkila P.J."/>
            <person name="Richardson P.M."/>
            <person name="Rouze P."/>
            <person name="Sanders I.R."/>
            <person name="Stajich J.E."/>
            <person name="Tunlid A."/>
            <person name="Tuskan G."/>
            <person name="Grigoriev I.V."/>
        </authorList>
    </citation>
    <scope>NUCLEOTIDE SEQUENCE [LARGE SCALE GENOMIC DNA]</scope>
    <source>
        <strain evidence="2">S238N-H82 / ATCC MYA-4686</strain>
    </source>
</reference>
<sequence>MGDRSSTAHYIQPERFQRSKARKTCTRSFSTRVAAPLEDEEQVSGPLGPIFTSEGFSEWRILRDDSNTPLNPAISYFFGIQPVTEAIVASWVVVAEGHLVNIIFRLFQVPFLLTWDSHPSGRPNLGRLFKGAKAKVGEERPLTNQHHAAEVVFAENCFETVDKVRNLIYRMLSCMFLLLRNRNSMTFPGAARSNASGMFPNTSLWKYIGSRAIDKWRSEGNMASVPRSDAPVVSVLDPVHWTLLHDAKTRSNLIPRLPSLEKAVGYREMLEIREMPEIYVVHSLNPPQLEFPQGCLGNFDKCRSGESELKWPKDGHLAM</sequence>
<keyword evidence="2" id="KW-1185">Reference proteome</keyword>
<accession>B0D6Z4</accession>
<dbReference type="HOGENOM" id="CLU_871742_0_0_1"/>
<gene>
    <name evidence="1" type="ORF">LACBIDRAFT_326004</name>
</gene>
<dbReference type="Proteomes" id="UP000001194">
    <property type="component" value="Unassembled WGS sequence"/>
</dbReference>
<protein>
    <submittedName>
        <fullName evidence="1">Predicted protein</fullName>
    </submittedName>
</protein>
<dbReference type="AlphaFoldDB" id="B0D6Z4"/>
<dbReference type="EMBL" id="DS547099">
    <property type="protein sequence ID" value="EDR09308.1"/>
    <property type="molecule type" value="Genomic_DNA"/>
</dbReference>
<organism evidence="2">
    <name type="scientific">Laccaria bicolor (strain S238N-H82 / ATCC MYA-4686)</name>
    <name type="common">Bicoloured deceiver</name>
    <name type="synonym">Laccaria laccata var. bicolor</name>
    <dbReference type="NCBI Taxonomy" id="486041"/>
    <lineage>
        <taxon>Eukaryota</taxon>
        <taxon>Fungi</taxon>
        <taxon>Dikarya</taxon>
        <taxon>Basidiomycota</taxon>
        <taxon>Agaricomycotina</taxon>
        <taxon>Agaricomycetes</taxon>
        <taxon>Agaricomycetidae</taxon>
        <taxon>Agaricales</taxon>
        <taxon>Agaricineae</taxon>
        <taxon>Hydnangiaceae</taxon>
        <taxon>Laccaria</taxon>
    </lineage>
</organism>